<evidence type="ECO:0000313" key="2">
    <source>
        <dbReference type="EMBL" id="OGF33497.1"/>
    </source>
</evidence>
<protein>
    <recommendedName>
        <fullName evidence="4">3D domain-containing protein</fullName>
    </recommendedName>
</protein>
<reference evidence="2 3" key="1">
    <citation type="journal article" date="2016" name="Nat. Commun.">
        <title>Thousands of microbial genomes shed light on interconnected biogeochemical processes in an aquifer system.</title>
        <authorList>
            <person name="Anantharaman K."/>
            <person name="Brown C.T."/>
            <person name="Hug L.A."/>
            <person name="Sharon I."/>
            <person name="Castelle C.J."/>
            <person name="Probst A.J."/>
            <person name="Thomas B.C."/>
            <person name="Singh A."/>
            <person name="Wilkins M.J."/>
            <person name="Karaoz U."/>
            <person name="Brodie E.L."/>
            <person name="Williams K.H."/>
            <person name="Hubbard S.S."/>
            <person name="Banfield J.F."/>
        </authorList>
    </citation>
    <scope>NUCLEOTIDE SEQUENCE [LARGE SCALE GENOMIC DNA]</scope>
</reference>
<comment type="caution">
    <text evidence="2">The sequence shown here is derived from an EMBL/GenBank/DDBJ whole genome shotgun (WGS) entry which is preliminary data.</text>
</comment>
<sequence length="195" mass="21879">MQNKLNMKRIEINTQSTVLEKVGFGVILIAFLANIFYPNIVYAEDISSLSTIPTELASLTGTDILAKRFAEAEKKYVSVTKNVSEKKVEEITSEGKVMRVSSTAYSSDVAQTDATPCITADGFNVCANGQENVVAANFLPFGTKIKIPELFGDRVFTVHDRMNKRYYYKVDIWMTSRDRAIQYGVRNIKIVILDK</sequence>
<dbReference type="Proteomes" id="UP000179001">
    <property type="component" value="Unassembled WGS sequence"/>
</dbReference>
<evidence type="ECO:0000313" key="3">
    <source>
        <dbReference type="Proteomes" id="UP000179001"/>
    </source>
</evidence>
<dbReference type="STRING" id="1798002.A2478_02310"/>
<accession>A0A1F5T3G0</accession>
<evidence type="ECO:0000256" key="1">
    <source>
        <dbReference type="SAM" id="Phobius"/>
    </source>
</evidence>
<dbReference type="CDD" id="cd22784">
    <property type="entry name" value="DPBB_MltA_YuiC-like"/>
    <property type="match status" value="1"/>
</dbReference>
<keyword evidence="1" id="KW-0472">Membrane</keyword>
<feature type="transmembrane region" description="Helical" evidence="1">
    <location>
        <begin position="21"/>
        <end position="40"/>
    </location>
</feature>
<keyword evidence="1" id="KW-0812">Transmembrane</keyword>
<evidence type="ECO:0008006" key="4">
    <source>
        <dbReference type="Google" id="ProtNLM"/>
    </source>
</evidence>
<dbReference type="EMBL" id="MFGJ01000001">
    <property type="protein sequence ID" value="OGF33497.1"/>
    <property type="molecule type" value="Genomic_DNA"/>
</dbReference>
<name>A0A1F5T3G0_9BACT</name>
<organism evidence="2 3">
    <name type="scientific">Candidatus Falkowbacteria bacterium RIFOXYC2_FULL_36_12</name>
    <dbReference type="NCBI Taxonomy" id="1798002"/>
    <lineage>
        <taxon>Bacteria</taxon>
        <taxon>Candidatus Falkowiibacteriota</taxon>
    </lineage>
</organism>
<proteinExistence type="predicted"/>
<dbReference type="AlphaFoldDB" id="A0A1F5T3G0"/>
<keyword evidence="1" id="KW-1133">Transmembrane helix</keyword>
<gene>
    <name evidence="2" type="ORF">A2478_02310</name>
</gene>